<dbReference type="InterPro" id="IPR051548">
    <property type="entry name" value="Grx-like_ET"/>
</dbReference>
<protein>
    <submittedName>
        <fullName evidence="4">Glutaredoxin-like protein</fullName>
    </submittedName>
</protein>
<evidence type="ECO:0000256" key="1">
    <source>
        <dbReference type="SAM" id="Phobius"/>
    </source>
</evidence>
<feature type="transmembrane region" description="Helical" evidence="1">
    <location>
        <begin position="12"/>
        <end position="44"/>
    </location>
</feature>
<dbReference type="SUPFAM" id="SSF52833">
    <property type="entry name" value="Thioredoxin-like"/>
    <property type="match status" value="1"/>
</dbReference>
<keyword evidence="1" id="KW-1133">Transmembrane helix</keyword>
<dbReference type="EMBL" id="CP003273">
    <property type="protein sequence ID" value="AGL03042.1"/>
    <property type="molecule type" value="Genomic_DNA"/>
</dbReference>
<dbReference type="Gene3D" id="3.40.30.10">
    <property type="entry name" value="Glutaredoxin"/>
    <property type="match status" value="1"/>
</dbReference>
<dbReference type="AlphaFoldDB" id="R4KNA9"/>
<dbReference type="InterPro" id="IPR036249">
    <property type="entry name" value="Thioredoxin-like_sf"/>
</dbReference>
<dbReference type="GO" id="GO:0009055">
    <property type="term" value="F:electron transfer activity"/>
    <property type="evidence" value="ECO:0007669"/>
    <property type="project" value="TreeGrafter"/>
</dbReference>
<keyword evidence="1" id="KW-0812">Transmembrane</keyword>
<dbReference type="GO" id="GO:0045454">
    <property type="term" value="P:cell redox homeostasis"/>
    <property type="evidence" value="ECO:0007669"/>
    <property type="project" value="TreeGrafter"/>
</dbReference>
<feature type="transmembrane region" description="Helical" evidence="1">
    <location>
        <begin position="106"/>
        <end position="131"/>
    </location>
</feature>
<evidence type="ECO:0000313" key="4">
    <source>
        <dbReference type="EMBL" id="AGL03042.1"/>
    </source>
</evidence>
<dbReference type="PANTHER" id="PTHR34386">
    <property type="entry name" value="GLUTAREDOXIN"/>
    <property type="match status" value="1"/>
</dbReference>
<feature type="domain" description="4Fe-4S ferredoxin-type" evidence="3">
    <location>
        <begin position="28"/>
        <end position="74"/>
    </location>
</feature>
<dbReference type="PANTHER" id="PTHR34386:SF1">
    <property type="entry name" value="GLUTAREDOXIN-LIKE PROTEIN NRDH"/>
    <property type="match status" value="1"/>
</dbReference>
<accession>R4KNA9</accession>
<dbReference type="HOGENOM" id="CLU_1097210_0_0_9"/>
<name>R4KNA9_9FIRM</name>
<feature type="domain" description="Glutaredoxin" evidence="2">
    <location>
        <begin position="173"/>
        <end position="232"/>
    </location>
</feature>
<dbReference type="Pfam" id="PF12801">
    <property type="entry name" value="Fer4_5"/>
    <property type="match status" value="2"/>
</dbReference>
<dbReference type="Pfam" id="PF00462">
    <property type="entry name" value="Glutaredoxin"/>
    <property type="match status" value="1"/>
</dbReference>
<feature type="transmembrane region" description="Helical" evidence="1">
    <location>
        <begin position="81"/>
        <end position="100"/>
    </location>
</feature>
<dbReference type="PROSITE" id="PS51354">
    <property type="entry name" value="GLUTAREDOXIN_2"/>
    <property type="match status" value="1"/>
</dbReference>
<dbReference type="Proteomes" id="UP000013520">
    <property type="component" value="Chromosome"/>
</dbReference>
<keyword evidence="1" id="KW-0472">Membrane</keyword>
<keyword evidence="5" id="KW-1185">Reference proteome</keyword>
<evidence type="ECO:0000313" key="5">
    <source>
        <dbReference type="Proteomes" id="UP000013520"/>
    </source>
</evidence>
<dbReference type="RefSeq" id="WP_006520432.1">
    <property type="nucleotide sequence ID" value="NC_021184.1"/>
</dbReference>
<evidence type="ECO:0000259" key="2">
    <source>
        <dbReference type="Pfam" id="PF00462"/>
    </source>
</evidence>
<dbReference type="eggNOG" id="COG0348">
    <property type="taxonomic scope" value="Bacteria"/>
</dbReference>
<gene>
    <name evidence="4" type="ORF">Desgi_3720</name>
</gene>
<dbReference type="KEGG" id="dgi:Desgi_3720"/>
<organism evidence="4 5">
    <name type="scientific">Desulfoscipio gibsoniae DSM 7213</name>
    <dbReference type="NCBI Taxonomy" id="767817"/>
    <lineage>
        <taxon>Bacteria</taxon>
        <taxon>Bacillati</taxon>
        <taxon>Bacillota</taxon>
        <taxon>Clostridia</taxon>
        <taxon>Eubacteriales</taxon>
        <taxon>Desulfallaceae</taxon>
        <taxon>Desulfoscipio</taxon>
    </lineage>
</organism>
<dbReference type="InterPro" id="IPR002109">
    <property type="entry name" value="Glutaredoxin"/>
</dbReference>
<sequence length="253" mass="27931">MNIKPKRSYAWSLLVLFLIIGWIYPVVGIMALVCMLAPIIVALVSGKRKWCALFCPRGIFSDVILAKISRHRKAPAFSTSNYFKIGFLIFLMANLIWGIANAGGNLVAIGLVFVRLVSLTTAIAIVLGYIYSQRTWCGFCPMGFLATLSIKARRFFKAPRQAPQQSTIDKPGVVLYTGDQCPACDGVKEMLRDLKVAFKEINIDHDRRVREAMIANHNSASVPTLVVNGRSVSNIKKENLAKLLSPKDTPMAG</sequence>
<dbReference type="eggNOG" id="COG0695">
    <property type="taxonomic scope" value="Bacteria"/>
</dbReference>
<evidence type="ECO:0000259" key="3">
    <source>
        <dbReference type="Pfam" id="PF12801"/>
    </source>
</evidence>
<reference evidence="4 5" key="1">
    <citation type="submission" date="2012-01" db="EMBL/GenBank/DDBJ databases">
        <title>Complete sequence of Desulfotomaculum gibsoniae DSM 7213.</title>
        <authorList>
            <consortium name="US DOE Joint Genome Institute"/>
            <person name="Lucas S."/>
            <person name="Han J."/>
            <person name="Lapidus A."/>
            <person name="Cheng J.-F."/>
            <person name="Goodwin L."/>
            <person name="Pitluck S."/>
            <person name="Peters L."/>
            <person name="Ovchinnikova G."/>
            <person name="Teshima H."/>
            <person name="Detter J.C."/>
            <person name="Han C."/>
            <person name="Tapia R."/>
            <person name="Land M."/>
            <person name="Hauser L."/>
            <person name="Kyrpides N."/>
            <person name="Ivanova N."/>
            <person name="Pagani I."/>
            <person name="Parshina S."/>
            <person name="Plugge C."/>
            <person name="Muyzer G."/>
            <person name="Kuever J."/>
            <person name="Ivanova A."/>
            <person name="Nazina T."/>
            <person name="Klenk H.-P."/>
            <person name="Brambilla E."/>
            <person name="Spring S."/>
            <person name="Stams A.F."/>
            <person name="Woyke T."/>
        </authorList>
    </citation>
    <scope>NUCLEOTIDE SEQUENCE [LARGE SCALE GENOMIC DNA]</scope>
    <source>
        <strain evidence="4 5">DSM 7213</strain>
    </source>
</reference>
<dbReference type="CDD" id="cd02976">
    <property type="entry name" value="NrdH"/>
    <property type="match status" value="1"/>
</dbReference>
<proteinExistence type="predicted"/>
<dbReference type="InterPro" id="IPR017896">
    <property type="entry name" value="4Fe4S_Fe-S-bd"/>
</dbReference>
<feature type="domain" description="4Fe-4S ferredoxin-type" evidence="3">
    <location>
        <begin position="116"/>
        <end position="157"/>
    </location>
</feature>
<dbReference type="STRING" id="767817.Desgi_3720"/>